<reference evidence="2 3" key="1">
    <citation type="submission" date="2018-06" db="EMBL/GenBank/DDBJ databases">
        <authorList>
            <consortium name="Pathogen Informatics"/>
            <person name="Doyle S."/>
        </authorList>
    </citation>
    <scope>NUCLEOTIDE SEQUENCE [LARGE SCALE GENOMIC DNA]</scope>
    <source>
        <strain evidence="2 3">NCTC8179</strain>
    </source>
</reference>
<organism evidence="2 3">
    <name type="scientific">Escherichia coli</name>
    <dbReference type="NCBI Taxonomy" id="562"/>
    <lineage>
        <taxon>Bacteria</taxon>
        <taxon>Pseudomonadati</taxon>
        <taxon>Pseudomonadota</taxon>
        <taxon>Gammaproteobacteria</taxon>
        <taxon>Enterobacterales</taxon>
        <taxon>Enterobacteriaceae</taxon>
        <taxon>Escherichia</taxon>
    </lineage>
</organism>
<keyword evidence="1" id="KW-0175">Coiled coil</keyword>
<feature type="coiled-coil region" evidence="1">
    <location>
        <begin position="436"/>
        <end position="470"/>
    </location>
</feature>
<dbReference type="AlphaFoldDB" id="A0A377AFL4"/>
<dbReference type="Proteomes" id="UP000255543">
    <property type="component" value="Unassembled WGS sequence"/>
</dbReference>
<proteinExistence type="predicted"/>
<name>A0A377AFL4_ECOLX</name>
<protein>
    <submittedName>
        <fullName evidence="2">Putative vimentin</fullName>
    </submittedName>
</protein>
<gene>
    <name evidence="2" type="ORF">NCTC8179_06384</name>
</gene>
<evidence type="ECO:0000256" key="1">
    <source>
        <dbReference type="SAM" id="Coils"/>
    </source>
</evidence>
<evidence type="ECO:0000313" key="3">
    <source>
        <dbReference type="Proteomes" id="UP000255543"/>
    </source>
</evidence>
<evidence type="ECO:0000313" key="2">
    <source>
        <dbReference type="EMBL" id="STL07069.1"/>
    </source>
</evidence>
<sequence>MLNSDVLPASRVYPGSSRQAYLANRALHELRKNGALPVDEAWVDDFIREAFGPMVEEGDWKDSTKVNKKAEKLWNISLIDQLITEVIQSSHSRAAALAVDSAAAKLMQNAENVSEYLSLRHQGLQQSIQSLQAHITSLLADIQEIEECQNEVTGDVRMAMEDINTKTGELLTKVCASLEEELNDYFRSGKRKEQQMLEEENSAQPRERNAFAFFHDIFGTGNQHDRMRDFDPDSPEIKFSDRRAALELMTQIESTVTSLHREAEAQFRPELEKIVRGIETGFRGTALYATEKLAGRINARLEDEGFTVKISFPAISQLQTRLAVKTNLSALMEERTETVTRRRRQDGVWGTLCRWANTSDWGWKEYSVDVSRSVINMNKVRKEVMSLTRAYFGELQASIEQNINQPVRQEIDDFFCTFREKVEQLRNTLIQSSEDHKRDQQAQEHLTERLQALNERVPELITDSKALREELETLL</sequence>
<accession>A0A377AFL4</accession>
<dbReference type="EMBL" id="UGEB01000001">
    <property type="protein sequence ID" value="STL07069.1"/>
    <property type="molecule type" value="Genomic_DNA"/>
</dbReference>